<dbReference type="Proteomes" id="UP000237105">
    <property type="component" value="Unassembled WGS sequence"/>
</dbReference>
<proteinExistence type="predicted"/>
<evidence type="ECO:0000313" key="2">
    <source>
        <dbReference type="Proteomes" id="UP000237105"/>
    </source>
</evidence>
<sequence>NVEVNGIKWRLLVGLKLSVQELRITRTGTAWKAATAADACQPHVFQASDMPAPLHVLHAPVWWNLAEIDG</sequence>
<accession>A0A2P5AND2</accession>
<name>A0A2P5AND2_PARAD</name>
<gene>
    <name evidence="1" type="ORF">PanWU01x14_316410</name>
</gene>
<organism evidence="1 2">
    <name type="scientific">Parasponia andersonii</name>
    <name type="common">Sponia andersonii</name>
    <dbReference type="NCBI Taxonomy" id="3476"/>
    <lineage>
        <taxon>Eukaryota</taxon>
        <taxon>Viridiplantae</taxon>
        <taxon>Streptophyta</taxon>
        <taxon>Embryophyta</taxon>
        <taxon>Tracheophyta</taxon>
        <taxon>Spermatophyta</taxon>
        <taxon>Magnoliopsida</taxon>
        <taxon>eudicotyledons</taxon>
        <taxon>Gunneridae</taxon>
        <taxon>Pentapetalae</taxon>
        <taxon>rosids</taxon>
        <taxon>fabids</taxon>
        <taxon>Rosales</taxon>
        <taxon>Cannabaceae</taxon>
        <taxon>Parasponia</taxon>
    </lineage>
</organism>
<protein>
    <submittedName>
        <fullName evidence="1">Uncharacterized protein</fullName>
    </submittedName>
</protein>
<comment type="caution">
    <text evidence="1">The sequence shown here is derived from an EMBL/GenBank/DDBJ whole genome shotgun (WGS) entry which is preliminary data.</text>
</comment>
<keyword evidence="2" id="KW-1185">Reference proteome</keyword>
<dbReference type="AlphaFoldDB" id="A0A2P5AND2"/>
<reference evidence="2" key="1">
    <citation type="submission" date="2016-06" db="EMBL/GenBank/DDBJ databases">
        <title>Parallel loss of symbiosis genes in relatives of nitrogen-fixing non-legume Parasponia.</title>
        <authorList>
            <person name="Van Velzen R."/>
            <person name="Holmer R."/>
            <person name="Bu F."/>
            <person name="Rutten L."/>
            <person name="Van Zeijl A."/>
            <person name="Liu W."/>
            <person name="Santuari L."/>
            <person name="Cao Q."/>
            <person name="Sharma T."/>
            <person name="Shen D."/>
            <person name="Roswanjaya Y."/>
            <person name="Wardhani T."/>
            <person name="Kalhor M.S."/>
            <person name="Jansen J."/>
            <person name="Van den Hoogen J."/>
            <person name="Gungor B."/>
            <person name="Hartog M."/>
            <person name="Hontelez J."/>
            <person name="Verver J."/>
            <person name="Yang W.-C."/>
            <person name="Schijlen E."/>
            <person name="Repin R."/>
            <person name="Schilthuizen M."/>
            <person name="Schranz E."/>
            <person name="Heidstra R."/>
            <person name="Miyata K."/>
            <person name="Fedorova E."/>
            <person name="Kohlen W."/>
            <person name="Bisseling T."/>
            <person name="Smit S."/>
            <person name="Geurts R."/>
        </authorList>
    </citation>
    <scope>NUCLEOTIDE SEQUENCE [LARGE SCALE GENOMIC DNA]</scope>
    <source>
        <strain evidence="2">cv. WU1-14</strain>
    </source>
</reference>
<feature type="non-terminal residue" evidence="1">
    <location>
        <position position="1"/>
    </location>
</feature>
<evidence type="ECO:0000313" key="1">
    <source>
        <dbReference type="EMBL" id="PON37961.1"/>
    </source>
</evidence>
<dbReference type="EMBL" id="JXTB01000511">
    <property type="protein sequence ID" value="PON37961.1"/>
    <property type="molecule type" value="Genomic_DNA"/>
</dbReference>